<evidence type="ECO:0000256" key="1">
    <source>
        <dbReference type="SAM" id="SignalP"/>
    </source>
</evidence>
<keyword evidence="1" id="KW-0732">Signal</keyword>
<evidence type="ECO:0000313" key="3">
    <source>
        <dbReference type="Proteomes" id="UP001195769"/>
    </source>
</evidence>
<name>A0AAD4DSR3_9AGAM</name>
<dbReference type="Proteomes" id="UP001195769">
    <property type="component" value="Unassembled WGS sequence"/>
</dbReference>
<comment type="caution">
    <text evidence="2">The sequence shown here is derived from an EMBL/GenBank/DDBJ whole genome shotgun (WGS) entry which is preliminary data.</text>
</comment>
<protein>
    <submittedName>
        <fullName evidence="2">Uncharacterized protein</fullName>
    </submittedName>
</protein>
<keyword evidence="3" id="KW-1185">Reference proteome</keyword>
<proteinExistence type="predicted"/>
<evidence type="ECO:0000313" key="2">
    <source>
        <dbReference type="EMBL" id="KAG1890483.1"/>
    </source>
</evidence>
<dbReference type="AlphaFoldDB" id="A0AAD4DSR3"/>
<organism evidence="2 3">
    <name type="scientific">Suillus fuscotomentosus</name>
    <dbReference type="NCBI Taxonomy" id="1912939"/>
    <lineage>
        <taxon>Eukaryota</taxon>
        <taxon>Fungi</taxon>
        <taxon>Dikarya</taxon>
        <taxon>Basidiomycota</taxon>
        <taxon>Agaricomycotina</taxon>
        <taxon>Agaricomycetes</taxon>
        <taxon>Agaricomycetidae</taxon>
        <taxon>Boletales</taxon>
        <taxon>Suillineae</taxon>
        <taxon>Suillaceae</taxon>
        <taxon>Suillus</taxon>
    </lineage>
</organism>
<dbReference type="EMBL" id="JABBWK010000143">
    <property type="protein sequence ID" value="KAG1890483.1"/>
    <property type="molecule type" value="Genomic_DNA"/>
</dbReference>
<feature type="chain" id="PRO_5042013505" evidence="1">
    <location>
        <begin position="19"/>
        <end position="73"/>
    </location>
</feature>
<feature type="signal peptide" evidence="1">
    <location>
        <begin position="1"/>
        <end position="18"/>
    </location>
</feature>
<sequence length="73" mass="8074">MRFSSAIVLVVVATLTSAMPHDDGSLLARKAQCSTFCTKNSQCQGCPRGYCTPLFCQVRRVSALTSVQYVFWH</sequence>
<dbReference type="RefSeq" id="XP_041217749.1">
    <property type="nucleotide sequence ID" value="XM_041369675.1"/>
</dbReference>
<gene>
    <name evidence="2" type="ORF">F5891DRAFT_123820</name>
</gene>
<reference evidence="2" key="1">
    <citation type="journal article" date="2020" name="New Phytol.">
        <title>Comparative genomics reveals dynamic genome evolution in host specialist ectomycorrhizal fungi.</title>
        <authorList>
            <person name="Lofgren L.A."/>
            <person name="Nguyen N.H."/>
            <person name="Vilgalys R."/>
            <person name="Ruytinx J."/>
            <person name="Liao H.L."/>
            <person name="Branco S."/>
            <person name="Kuo A."/>
            <person name="LaButti K."/>
            <person name="Lipzen A."/>
            <person name="Andreopoulos W."/>
            <person name="Pangilinan J."/>
            <person name="Riley R."/>
            <person name="Hundley H."/>
            <person name="Na H."/>
            <person name="Barry K."/>
            <person name="Grigoriev I.V."/>
            <person name="Stajich J.E."/>
            <person name="Kennedy P.G."/>
        </authorList>
    </citation>
    <scope>NUCLEOTIDE SEQUENCE</scope>
    <source>
        <strain evidence="2">FC203</strain>
    </source>
</reference>
<dbReference type="GeneID" id="64663973"/>
<accession>A0AAD4DSR3</accession>